<reference evidence="2" key="2">
    <citation type="submission" date="2020-11" db="EMBL/GenBank/DDBJ databases">
        <authorList>
            <person name="McCartney M.A."/>
            <person name="Auch B."/>
            <person name="Kono T."/>
            <person name="Mallez S."/>
            <person name="Becker A."/>
            <person name="Gohl D.M."/>
            <person name="Silverstein K.A.T."/>
            <person name="Koren S."/>
            <person name="Bechman K.B."/>
            <person name="Herman A."/>
            <person name="Abrahante J.E."/>
            <person name="Garbe J."/>
        </authorList>
    </citation>
    <scope>NUCLEOTIDE SEQUENCE</scope>
    <source>
        <strain evidence="2">Duluth1</strain>
        <tissue evidence="2">Whole animal</tissue>
    </source>
</reference>
<gene>
    <name evidence="2" type="ORF">DPMN_034615</name>
</gene>
<evidence type="ECO:0000256" key="1">
    <source>
        <dbReference type="SAM" id="MobiDB-lite"/>
    </source>
</evidence>
<evidence type="ECO:0000313" key="3">
    <source>
        <dbReference type="Proteomes" id="UP000828390"/>
    </source>
</evidence>
<dbReference type="EMBL" id="JAIWYP010000002">
    <property type="protein sequence ID" value="KAH3871415.1"/>
    <property type="molecule type" value="Genomic_DNA"/>
</dbReference>
<evidence type="ECO:0000313" key="2">
    <source>
        <dbReference type="EMBL" id="KAH3871415.1"/>
    </source>
</evidence>
<accession>A0A9D4M612</accession>
<feature type="region of interest" description="Disordered" evidence="1">
    <location>
        <begin position="1"/>
        <end position="22"/>
    </location>
</feature>
<protein>
    <submittedName>
        <fullName evidence="2">Uncharacterized protein</fullName>
    </submittedName>
</protein>
<keyword evidence="3" id="KW-1185">Reference proteome</keyword>
<feature type="compositionally biased region" description="Basic residues" evidence="1">
    <location>
        <begin position="1"/>
        <end position="14"/>
    </location>
</feature>
<reference evidence="2" key="1">
    <citation type="journal article" date="2019" name="bioRxiv">
        <title>The Genome of the Zebra Mussel, Dreissena polymorpha: A Resource for Invasive Species Research.</title>
        <authorList>
            <person name="McCartney M.A."/>
            <person name="Auch B."/>
            <person name="Kono T."/>
            <person name="Mallez S."/>
            <person name="Zhang Y."/>
            <person name="Obille A."/>
            <person name="Becker A."/>
            <person name="Abrahante J.E."/>
            <person name="Garbe J."/>
            <person name="Badalamenti J.P."/>
            <person name="Herman A."/>
            <person name="Mangelson H."/>
            <person name="Liachko I."/>
            <person name="Sullivan S."/>
            <person name="Sone E.D."/>
            <person name="Koren S."/>
            <person name="Silverstein K.A.T."/>
            <person name="Beckman K.B."/>
            <person name="Gohl D.M."/>
        </authorList>
    </citation>
    <scope>NUCLEOTIDE SEQUENCE</scope>
    <source>
        <strain evidence="2">Duluth1</strain>
        <tissue evidence="2">Whole animal</tissue>
    </source>
</reference>
<dbReference type="AlphaFoldDB" id="A0A9D4M612"/>
<name>A0A9D4M612_DREPO</name>
<organism evidence="2 3">
    <name type="scientific">Dreissena polymorpha</name>
    <name type="common">Zebra mussel</name>
    <name type="synonym">Mytilus polymorpha</name>
    <dbReference type="NCBI Taxonomy" id="45954"/>
    <lineage>
        <taxon>Eukaryota</taxon>
        <taxon>Metazoa</taxon>
        <taxon>Spiralia</taxon>
        <taxon>Lophotrochozoa</taxon>
        <taxon>Mollusca</taxon>
        <taxon>Bivalvia</taxon>
        <taxon>Autobranchia</taxon>
        <taxon>Heteroconchia</taxon>
        <taxon>Euheterodonta</taxon>
        <taxon>Imparidentia</taxon>
        <taxon>Neoheterodontei</taxon>
        <taxon>Myida</taxon>
        <taxon>Dreissenoidea</taxon>
        <taxon>Dreissenidae</taxon>
        <taxon>Dreissena</taxon>
    </lineage>
</organism>
<feature type="region of interest" description="Disordered" evidence="1">
    <location>
        <begin position="70"/>
        <end position="92"/>
    </location>
</feature>
<comment type="caution">
    <text evidence="2">The sequence shown here is derived from an EMBL/GenBank/DDBJ whole genome shotgun (WGS) entry which is preliminary data.</text>
</comment>
<dbReference type="Proteomes" id="UP000828390">
    <property type="component" value="Unassembled WGS sequence"/>
</dbReference>
<proteinExistence type="predicted"/>
<sequence>MQKSGNKKSKRKKGSSTDEELVNNNKCKWAKGGPFGVPLGDDSVISVSDILGEANSVLYENSQVFDDLALPTESGVPEKSTNMASNSTRDMSSIATPKDIQVSYYRLYLIG</sequence>
<feature type="compositionally biased region" description="Polar residues" evidence="1">
    <location>
        <begin position="79"/>
        <end position="92"/>
    </location>
</feature>